<evidence type="ECO:0000259" key="2">
    <source>
        <dbReference type="Pfam" id="PF26107"/>
    </source>
</evidence>
<dbReference type="InterPro" id="IPR059019">
    <property type="entry name" value="WHD_CapW"/>
</dbReference>
<dbReference type="RefSeq" id="WP_023087036.1">
    <property type="nucleotide sequence ID" value="NZ_CP008870.2"/>
</dbReference>
<evidence type="ECO:0000259" key="3">
    <source>
        <dbReference type="Pfam" id="PF26109"/>
    </source>
</evidence>
<evidence type="ECO:0000313" key="5">
    <source>
        <dbReference type="Proteomes" id="UP000045039"/>
    </source>
</evidence>
<dbReference type="InterPro" id="IPR059020">
    <property type="entry name" value="CapW_CTD"/>
</dbReference>
<organism evidence="4 5">
    <name type="scientific">Pseudomonas aeruginosa</name>
    <dbReference type="NCBI Taxonomy" id="287"/>
    <lineage>
        <taxon>Bacteria</taxon>
        <taxon>Pseudomonadati</taxon>
        <taxon>Pseudomonadota</taxon>
        <taxon>Gammaproteobacteria</taxon>
        <taxon>Pseudomonadales</taxon>
        <taxon>Pseudomonadaceae</taxon>
        <taxon>Pseudomonas</taxon>
    </lineage>
</organism>
<evidence type="ECO:0000313" key="4">
    <source>
        <dbReference type="EMBL" id="CRQ06010.1"/>
    </source>
</evidence>
<dbReference type="Proteomes" id="UP000045039">
    <property type="component" value="Unassembled WGS sequence"/>
</dbReference>
<gene>
    <name evidence="4" type="ORF">PAERUG_P19_London_7_VIM_2_05_10_06573</name>
</gene>
<dbReference type="PANTHER" id="PTHR34580">
    <property type="match status" value="1"/>
</dbReference>
<dbReference type="AlphaFoldDB" id="A0A9P1RBT8"/>
<comment type="caution">
    <text evidence="4">The sequence shown here is derived from an EMBL/GenBank/DDBJ whole genome shotgun (WGS) entry which is preliminary data.</text>
</comment>
<dbReference type="PANTHER" id="PTHR34580:SF3">
    <property type="entry name" value="PROTEIN PAFB"/>
    <property type="match status" value="1"/>
</dbReference>
<dbReference type="Pfam" id="PF26107">
    <property type="entry name" value="BrxR_CTD"/>
    <property type="match status" value="1"/>
</dbReference>
<dbReference type="PIRSF" id="PIRSF015558">
    <property type="entry name" value="Txn_reg_DeoR_prd"/>
    <property type="match status" value="1"/>
</dbReference>
<dbReference type="PROSITE" id="PS52050">
    <property type="entry name" value="WYL"/>
    <property type="match status" value="1"/>
</dbReference>
<proteinExistence type="predicted"/>
<feature type="domain" description="DNA-binding transcriptional repressor CapW C-terminal dimerisation" evidence="2">
    <location>
        <begin position="224"/>
        <end position="292"/>
    </location>
</feature>
<dbReference type="EMBL" id="CVVU01000267">
    <property type="protein sequence ID" value="CRQ06010.1"/>
    <property type="molecule type" value="Genomic_DNA"/>
</dbReference>
<dbReference type="Pfam" id="PF13280">
    <property type="entry name" value="WYL"/>
    <property type="match status" value="1"/>
</dbReference>
<evidence type="ECO:0008006" key="6">
    <source>
        <dbReference type="Google" id="ProtNLM"/>
    </source>
</evidence>
<evidence type="ECO:0000259" key="1">
    <source>
        <dbReference type="Pfam" id="PF13280"/>
    </source>
</evidence>
<sequence length="303" mass="34881">MVPMKKASNTNVEPSEPKSLSWGLESRLQFIDFRLRWERRINRMDLTEHFAISVPQASLDIAKYTELAPNNLTYDRRSKTYTATSHFQPLYQRSSAQRYLAELLATKMGVVEPRASFIGSAPETDWAPSPWRSINEETVEAVVRAIRQQEAIRVSYQSMTSLDESIRLLSPHALGNDGFRWHVRAYCHKRQRFSDFVLARILHIEGFEPSHVDSSQDAHWHTVLTLVLAPHPDLPAAKKRVLELDYGMEEGQVKLPCRQAFLYYTLRRLGLHTKEAPDPLAQQITLRNRDEIQPYIDALTAQA</sequence>
<feature type="domain" description="DNA-binding transcriptional repressor CapW winged helix-turn-helix" evidence="3">
    <location>
        <begin position="24"/>
        <end position="103"/>
    </location>
</feature>
<dbReference type="InterPro" id="IPR016634">
    <property type="entry name" value="CapW-like"/>
</dbReference>
<protein>
    <recommendedName>
        <fullName evidence="6">WYL domain-containing protein</fullName>
    </recommendedName>
</protein>
<reference evidence="5" key="1">
    <citation type="submission" date="2015-06" db="EMBL/GenBank/DDBJ databases">
        <authorList>
            <person name="Radhakrishnan Rajesh"/>
            <person name="Underwood Anthony"/>
            <person name="Al-Shahib Ali"/>
        </authorList>
    </citation>
    <scope>NUCLEOTIDE SEQUENCE [LARGE SCALE GENOMIC DNA]</scope>
    <source>
        <strain evidence="5">P19_London_7_VIM_2_05_10</strain>
    </source>
</reference>
<accession>A0A9P1RBT8</accession>
<dbReference type="Pfam" id="PF26109">
    <property type="entry name" value="WHD_BrxR"/>
    <property type="match status" value="1"/>
</dbReference>
<name>A0A9P1RBT8_PSEAI</name>
<feature type="domain" description="WYL" evidence="1">
    <location>
        <begin position="137"/>
        <end position="205"/>
    </location>
</feature>
<dbReference type="InterPro" id="IPR051534">
    <property type="entry name" value="CBASS_pafABC_assoc_protein"/>
</dbReference>
<dbReference type="InterPro" id="IPR026881">
    <property type="entry name" value="WYL_dom"/>
</dbReference>